<organism evidence="1 2">
    <name type="scientific">Acrobeloides nanus</name>
    <dbReference type="NCBI Taxonomy" id="290746"/>
    <lineage>
        <taxon>Eukaryota</taxon>
        <taxon>Metazoa</taxon>
        <taxon>Ecdysozoa</taxon>
        <taxon>Nematoda</taxon>
        <taxon>Chromadorea</taxon>
        <taxon>Rhabditida</taxon>
        <taxon>Tylenchina</taxon>
        <taxon>Cephalobomorpha</taxon>
        <taxon>Cephaloboidea</taxon>
        <taxon>Cephalobidae</taxon>
        <taxon>Acrobeloides</taxon>
    </lineage>
</organism>
<accession>A0A914D7D2</accession>
<reference evidence="2" key="1">
    <citation type="submission" date="2022-11" db="UniProtKB">
        <authorList>
            <consortium name="WormBaseParasite"/>
        </authorList>
    </citation>
    <scope>IDENTIFICATION</scope>
</reference>
<proteinExistence type="predicted"/>
<dbReference type="WBParaSite" id="ACRNAN_scaffold19049.g9926.t1">
    <property type="protein sequence ID" value="ACRNAN_scaffold19049.g9926.t1"/>
    <property type="gene ID" value="ACRNAN_scaffold19049.g9926"/>
</dbReference>
<dbReference type="Proteomes" id="UP000887540">
    <property type="component" value="Unplaced"/>
</dbReference>
<evidence type="ECO:0000313" key="2">
    <source>
        <dbReference type="WBParaSite" id="ACRNAN_scaffold19049.g9926.t1"/>
    </source>
</evidence>
<name>A0A914D7D2_9BILA</name>
<protein>
    <submittedName>
        <fullName evidence="2">Uncharacterized protein</fullName>
    </submittedName>
</protein>
<dbReference type="AlphaFoldDB" id="A0A914D7D2"/>
<evidence type="ECO:0000313" key="1">
    <source>
        <dbReference type="Proteomes" id="UP000887540"/>
    </source>
</evidence>
<keyword evidence="1" id="KW-1185">Reference proteome</keyword>
<sequence length="38" mass="4615">MKLFMKMPTWWLTLFVLEATFAINQAHDIYESVLILIW</sequence>